<keyword evidence="1" id="KW-0343">GTPase activation</keyword>
<dbReference type="eggNOG" id="KOG0706">
    <property type="taxonomic scope" value="Eukaryota"/>
</dbReference>
<evidence type="ECO:0000256" key="4">
    <source>
        <dbReference type="ARBA" id="ARBA00022833"/>
    </source>
</evidence>
<dbReference type="InterPro" id="IPR001164">
    <property type="entry name" value="ArfGAP_dom"/>
</dbReference>
<dbReference type="STRING" id="284811.Q751I5"/>
<dbReference type="InterPro" id="IPR038508">
    <property type="entry name" value="ArfGAP_dom_sf"/>
</dbReference>
<evidence type="ECO:0000256" key="3">
    <source>
        <dbReference type="ARBA" id="ARBA00022771"/>
    </source>
</evidence>
<evidence type="ECO:0000256" key="5">
    <source>
        <dbReference type="PROSITE-ProRule" id="PRU00288"/>
    </source>
</evidence>
<keyword evidence="3 5" id="KW-0863">Zinc-finger</keyword>
<reference evidence="9" key="2">
    <citation type="journal article" date="2013" name="G3 (Bethesda)">
        <title>Genomes of Ashbya fungi isolated from insects reveal four mating-type loci, numerous translocations, lack of transposons, and distinct gene duplications.</title>
        <authorList>
            <person name="Dietrich F.S."/>
            <person name="Voegeli S."/>
            <person name="Kuo S."/>
            <person name="Philippsen P."/>
        </authorList>
    </citation>
    <scope>GENOME REANNOTATION</scope>
    <source>
        <strain evidence="9">ATCC 10895 / CBS 109.51 / FGSC 9923 / NRRL Y-1056</strain>
    </source>
</reference>
<dbReference type="HOGENOM" id="CLU_023062_7_0_1"/>
<dbReference type="Gene3D" id="1.10.220.150">
    <property type="entry name" value="Arf GTPase activating protein"/>
    <property type="match status" value="1"/>
</dbReference>
<keyword evidence="9" id="KW-1185">Reference proteome</keyword>
<accession>Q751I5</accession>
<dbReference type="RefSeq" id="NP_986388.1">
    <property type="nucleotide sequence ID" value="NM_211450.1"/>
</dbReference>
<feature type="compositionally biased region" description="Basic residues" evidence="6">
    <location>
        <begin position="219"/>
        <end position="235"/>
    </location>
</feature>
<dbReference type="Pfam" id="PF01412">
    <property type="entry name" value="ArfGap"/>
    <property type="match status" value="1"/>
</dbReference>
<organism evidence="8 9">
    <name type="scientific">Eremothecium gossypii (strain ATCC 10895 / CBS 109.51 / FGSC 9923 / NRRL Y-1056)</name>
    <name type="common">Yeast</name>
    <name type="synonym">Ashbya gossypii</name>
    <dbReference type="NCBI Taxonomy" id="284811"/>
    <lineage>
        <taxon>Eukaryota</taxon>
        <taxon>Fungi</taxon>
        <taxon>Dikarya</taxon>
        <taxon>Ascomycota</taxon>
        <taxon>Saccharomycotina</taxon>
        <taxon>Saccharomycetes</taxon>
        <taxon>Saccharomycetales</taxon>
        <taxon>Saccharomycetaceae</taxon>
        <taxon>Eremothecium</taxon>
    </lineage>
</organism>
<dbReference type="PRINTS" id="PR00405">
    <property type="entry name" value="REVINTRACTNG"/>
</dbReference>
<dbReference type="GO" id="GO:0048205">
    <property type="term" value="P:COPI coating of Golgi vesicle"/>
    <property type="evidence" value="ECO:0000318"/>
    <property type="project" value="GO_Central"/>
</dbReference>
<dbReference type="GeneID" id="4622681"/>
<protein>
    <submittedName>
        <fullName evidence="8">AGL279Cp</fullName>
    </submittedName>
</protein>
<evidence type="ECO:0000256" key="2">
    <source>
        <dbReference type="ARBA" id="ARBA00022723"/>
    </source>
</evidence>
<proteinExistence type="predicted"/>
<keyword evidence="4" id="KW-0862">Zinc</keyword>
<gene>
    <name evidence="8" type="ORF">AGOS_AGL279C</name>
</gene>
<dbReference type="CDD" id="cd08831">
    <property type="entry name" value="ArfGap_ArfGap2_3_like"/>
    <property type="match status" value="1"/>
</dbReference>
<sequence length="451" mass="49372">MSEDAGEVYVDKAVSDEIFSKLNSKPENRTCFDCGNKNPTWTSVPFGIMLCIQCSGEHRKLGVHITFVKSSNLDKWTINNLRRFKMGGNHRAREFFLKNNGKQLLDYKADKQVKYTSAVAKNYRARLDKLAAKDREQHPAELVLATDEEQGSSGSSGASSKNNSVDDFFASWEKKSASTPPPKILTPNPTGSSAGAARSSILSAPGRRRTPLAGGGSTGKKHSILSSKRTARPAAKKADADLFDEFEKEAQREQEESAAAVSTETVRTSSNAYVQQKPIKMHAASSSDDDLADNPYNDGTRFDQVRPAPTVEDVQPKLAKLGFGMVNNNASSLMEEARQSKLAAAAPKYTGDVVAKFGAQKAISSDQMFGRGSYDEDSSREARDKLKSDFHNATAISSSSYFGEPEPPALPQPAPFRMDLLGSEEDFELAKQALERSAQKLGNYLRDYIRK</sequence>
<dbReference type="SUPFAM" id="SSF57863">
    <property type="entry name" value="ArfGap/RecO-like zinc finger"/>
    <property type="match status" value="1"/>
</dbReference>
<keyword evidence="2" id="KW-0479">Metal-binding</keyword>
<evidence type="ECO:0000313" key="8">
    <source>
        <dbReference type="EMBL" id="AAS54212.1"/>
    </source>
</evidence>
<dbReference type="AlphaFoldDB" id="Q751I5"/>
<feature type="compositionally biased region" description="Low complexity" evidence="6">
    <location>
        <begin position="151"/>
        <end position="160"/>
    </location>
</feature>
<name>Q751I5_EREGS</name>
<dbReference type="GO" id="GO:0008270">
    <property type="term" value="F:zinc ion binding"/>
    <property type="evidence" value="ECO:0007669"/>
    <property type="project" value="UniProtKB-KW"/>
</dbReference>
<feature type="region of interest" description="Disordered" evidence="6">
    <location>
        <begin position="143"/>
        <end position="304"/>
    </location>
</feature>
<dbReference type="OrthoDB" id="983479at2759"/>
<evidence type="ECO:0000256" key="6">
    <source>
        <dbReference type="SAM" id="MobiDB-lite"/>
    </source>
</evidence>
<dbReference type="FunCoup" id="Q751I5">
    <property type="interactions" value="751"/>
</dbReference>
<dbReference type="GO" id="GO:0000139">
    <property type="term" value="C:Golgi membrane"/>
    <property type="evidence" value="ECO:0007669"/>
    <property type="project" value="GOC"/>
</dbReference>
<dbReference type="PROSITE" id="PS50115">
    <property type="entry name" value="ARFGAP"/>
    <property type="match status" value="1"/>
</dbReference>
<dbReference type="PANTHER" id="PTHR45686:SF4">
    <property type="entry name" value="ADP-RIBOSYLATION FACTOR GTPASE ACTIVATING PROTEIN 3, ISOFORM H"/>
    <property type="match status" value="1"/>
</dbReference>
<evidence type="ECO:0000256" key="1">
    <source>
        <dbReference type="ARBA" id="ARBA00022468"/>
    </source>
</evidence>
<dbReference type="EMBL" id="AE016820">
    <property type="protein sequence ID" value="AAS54212.1"/>
    <property type="molecule type" value="Genomic_DNA"/>
</dbReference>
<dbReference type="SMART" id="SM00105">
    <property type="entry name" value="ArfGap"/>
    <property type="match status" value="1"/>
</dbReference>
<dbReference type="KEGG" id="ago:AGOS_AGL279C"/>
<dbReference type="Proteomes" id="UP000000591">
    <property type="component" value="Chromosome VII"/>
</dbReference>
<feature type="domain" description="Arf-GAP" evidence="7">
    <location>
        <begin position="16"/>
        <end position="137"/>
    </location>
</feature>
<dbReference type="PANTHER" id="PTHR45686">
    <property type="entry name" value="ADP-RIBOSYLATION FACTOR GTPASE ACTIVATING PROTEIN 3, ISOFORM H-RELATED"/>
    <property type="match status" value="1"/>
</dbReference>
<dbReference type="OMA" id="PANQVCF"/>
<evidence type="ECO:0000313" key="9">
    <source>
        <dbReference type="Proteomes" id="UP000000591"/>
    </source>
</evidence>
<feature type="compositionally biased region" description="Polar residues" evidence="6">
    <location>
        <begin position="262"/>
        <end position="274"/>
    </location>
</feature>
<dbReference type="InterPro" id="IPR037278">
    <property type="entry name" value="ARFGAP/RecO"/>
</dbReference>
<evidence type="ECO:0000259" key="7">
    <source>
        <dbReference type="PROSITE" id="PS50115"/>
    </source>
</evidence>
<reference evidence="8 9" key="1">
    <citation type="journal article" date="2004" name="Science">
        <title>The Ashbya gossypii genome as a tool for mapping the ancient Saccharomyces cerevisiae genome.</title>
        <authorList>
            <person name="Dietrich F.S."/>
            <person name="Voegeli S."/>
            <person name="Brachat S."/>
            <person name="Lerch A."/>
            <person name="Gates K."/>
            <person name="Steiner S."/>
            <person name="Mohr C."/>
            <person name="Pohlmann R."/>
            <person name="Luedi P."/>
            <person name="Choi S."/>
            <person name="Wing R.A."/>
            <person name="Flavier A."/>
            <person name="Gaffney T.D."/>
            <person name="Philippsen P."/>
        </authorList>
    </citation>
    <scope>NUCLEOTIDE SEQUENCE [LARGE SCALE GENOMIC DNA]</scope>
    <source>
        <strain evidence="9">ATCC 10895 / CBS 109.51 / FGSC 9923 / NRRL Y-1056</strain>
    </source>
</reference>
<dbReference type="InParanoid" id="Q751I5"/>
<dbReference type="GO" id="GO:0005096">
    <property type="term" value="F:GTPase activator activity"/>
    <property type="evidence" value="ECO:0007669"/>
    <property type="project" value="UniProtKB-KW"/>
</dbReference>